<dbReference type="EMBL" id="JADQBC010000058">
    <property type="protein sequence ID" value="MBR8828170.1"/>
    <property type="molecule type" value="Genomic_DNA"/>
</dbReference>
<feature type="binding site" evidence="4">
    <location>
        <begin position="204"/>
        <end position="207"/>
    </location>
    <ligand>
        <name>substrate</name>
    </ligand>
</feature>
<dbReference type="Gene3D" id="3.40.50.150">
    <property type="entry name" value="Vaccinia Virus protein VP39"/>
    <property type="match status" value="1"/>
</dbReference>
<dbReference type="CDD" id="cd02440">
    <property type="entry name" value="AdoMet_MTases"/>
    <property type="match status" value="1"/>
</dbReference>
<dbReference type="InterPro" id="IPR052663">
    <property type="entry name" value="RF_glutamine_MTase_cyano"/>
</dbReference>
<name>A0A941GRH1_9CHRO</name>
<dbReference type="PANTHER" id="PTHR47441">
    <property type="match status" value="1"/>
</dbReference>
<dbReference type="PANTHER" id="PTHR47441:SF3">
    <property type="entry name" value="RELEASE FACTOR GLUTAMINE METHYLTRANSFERASE"/>
    <property type="match status" value="1"/>
</dbReference>
<feature type="binding site" evidence="4">
    <location>
        <begin position="135"/>
        <end position="139"/>
    </location>
    <ligand>
        <name>S-adenosyl-L-methionine</name>
        <dbReference type="ChEBI" id="CHEBI:59789"/>
    </ligand>
</feature>
<comment type="similarity">
    <text evidence="4">Belongs to the protein N5-glutamine methyltransferase family. PrmC subfamily.</text>
</comment>
<dbReference type="InterPro" id="IPR004556">
    <property type="entry name" value="HemK-like"/>
</dbReference>
<dbReference type="SUPFAM" id="SSF53335">
    <property type="entry name" value="S-adenosyl-L-methionine-dependent methyltransferases"/>
    <property type="match status" value="1"/>
</dbReference>
<dbReference type="HAMAP" id="MF_02126">
    <property type="entry name" value="RF_methyltr_PrmC"/>
    <property type="match status" value="1"/>
</dbReference>
<gene>
    <name evidence="4 6" type="primary">prmC</name>
    <name evidence="6" type="ORF">DSM107014_09785</name>
</gene>
<proteinExistence type="inferred from homology"/>
<evidence type="ECO:0000256" key="3">
    <source>
        <dbReference type="ARBA" id="ARBA00022691"/>
    </source>
</evidence>
<dbReference type="EC" id="2.1.1.297" evidence="4"/>
<evidence type="ECO:0000313" key="7">
    <source>
        <dbReference type="Proteomes" id="UP000767446"/>
    </source>
</evidence>
<keyword evidence="3 4" id="KW-0949">S-adenosyl-L-methionine</keyword>
<evidence type="ECO:0000256" key="1">
    <source>
        <dbReference type="ARBA" id="ARBA00022603"/>
    </source>
</evidence>
<keyword evidence="2 4" id="KW-0808">Transferase</keyword>
<evidence type="ECO:0000259" key="5">
    <source>
        <dbReference type="Pfam" id="PF13847"/>
    </source>
</evidence>
<feature type="binding site" evidence="4">
    <location>
        <position position="187"/>
    </location>
    <ligand>
        <name>S-adenosyl-L-methionine</name>
        <dbReference type="ChEBI" id="CHEBI:59789"/>
    </ligand>
</feature>
<dbReference type="NCBIfam" id="TIGR00536">
    <property type="entry name" value="hemK_fam"/>
    <property type="match status" value="1"/>
</dbReference>
<keyword evidence="1 4" id="KW-0489">Methyltransferase</keyword>
<evidence type="ECO:0000313" key="6">
    <source>
        <dbReference type="EMBL" id="MBR8828170.1"/>
    </source>
</evidence>
<dbReference type="InterPro" id="IPR002052">
    <property type="entry name" value="DNA_methylase_N6_adenine_CS"/>
</dbReference>
<feature type="domain" description="Methyltransferase" evidence="5">
    <location>
        <begin position="130"/>
        <end position="198"/>
    </location>
</feature>
<dbReference type="Proteomes" id="UP000767446">
    <property type="component" value="Unassembled WGS sequence"/>
</dbReference>
<comment type="caution">
    <text evidence="6">The sequence shown here is derived from an EMBL/GenBank/DDBJ whole genome shotgun (WGS) entry which is preliminary data.</text>
</comment>
<dbReference type="InterPro" id="IPR029063">
    <property type="entry name" value="SAM-dependent_MTases_sf"/>
</dbReference>
<dbReference type="Pfam" id="PF13847">
    <property type="entry name" value="Methyltransf_31"/>
    <property type="match status" value="1"/>
</dbReference>
<comment type="catalytic activity">
    <reaction evidence="4">
        <text>L-glutaminyl-[peptide chain release factor] + S-adenosyl-L-methionine = N(5)-methyl-L-glutaminyl-[peptide chain release factor] + S-adenosyl-L-homocysteine + H(+)</text>
        <dbReference type="Rhea" id="RHEA:42896"/>
        <dbReference type="Rhea" id="RHEA-COMP:10271"/>
        <dbReference type="Rhea" id="RHEA-COMP:10272"/>
        <dbReference type="ChEBI" id="CHEBI:15378"/>
        <dbReference type="ChEBI" id="CHEBI:30011"/>
        <dbReference type="ChEBI" id="CHEBI:57856"/>
        <dbReference type="ChEBI" id="CHEBI:59789"/>
        <dbReference type="ChEBI" id="CHEBI:61891"/>
        <dbReference type="EC" id="2.1.1.297"/>
    </reaction>
</comment>
<organism evidence="6 7">
    <name type="scientific">Gomphosphaeria aponina SAG 52.96 = DSM 107014</name>
    <dbReference type="NCBI Taxonomy" id="1521640"/>
    <lineage>
        <taxon>Bacteria</taxon>
        <taxon>Bacillati</taxon>
        <taxon>Cyanobacteriota</taxon>
        <taxon>Cyanophyceae</taxon>
        <taxon>Oscillatoriophycideae</taxon>
        <taxon>Chroococcales</taxon>
        <taxon>Gomphosphaeriaceae</taxon>
        <taxon>Gomphosphaeria</taxon>
    </lineage>
</organism>
<protein>
    <recommendedName>
        <fullName evidence="4">Release factor glutamine methyltransferase</fullName>
        <shortName evidence="4">RF MTase</shortName>
        <ecNumber evidence="4">2.1.1.297</ecNumber>
    </recommendedName>
    <alternativeName>
        <fullName evidence="4">N5-glutamine methyltransferase PrmC</fullName>
    </alternativeName>
    <alternativeName>
        <fullName evidence="4">Protein-(glutamine-N5) MTase PrmC</fullName>
    </alternativeName>
    <alternativeName>
        <fullName evidence="4">Protein-glutamine N-methyltransferase PrmC</fullName>
    </alternativeName>
</protein>
<dbReference type="GO" id="GO:0003676">
    <property type="term" value="F:nucleic acid binding"/>
    <property type="evidence" value="ECO:0007669"/>
    <property type="project" value="InterPro"/>
</dbReference>
<reference evidence="6" key="1">
    <citation type="submission" date="2021-02" db="EMBL/GenBank/DDBJ databases">
        <title>Metagenome analyses of Stigonema ocellatum DSM 106950, Chlorogloea purpurea SAG 13.99 and Gomphosphaeria aponina DSM 107014.</title>
        <authorList>
            <person name="Marter P."/>
            <person name="Huang S."/>
        </authorList>
    </citation>
    <scope>NUCLEOTIDE SEQUENCE</scope>
    <source>
        <strain evidence="6">JP213</strain>
    </source>
</reference>
<dbReference type="GO" id="GO:0102559">
    <property type="term" value="F:peptide chain release factor N(5)-glutamine methyltransferase activity"/>
    <property type="evidence" value="ECO:0007669"/>
    <property type="project" value="UniProtKB-EC"/>
</dbReference>
<dbReference type="PROSITE" id="PS00092">
    <property type="entry name" value="N6_MTASE"/>
    <property type="match status" value="1"/>
</dbReference>
<dbReference type="InterPro" id="IPR025714">
    <property type="entry name" value="Methyltranfer_dom"/>
</dbReference>
<dbReference type="AlphaFoldDB" id="A0A941GRH1"/>
<feature type="binding site" evidence="4">
    <location>
        <position position="158"/>
    </location>
    <ligand>
        <name>S-adenosyl-L-methionine</name>
        <dbReference type="ChEBI" id="CHEBI:59789"/>
    </ligand>
</feature>
<dbReference type="InterPro" id="IPR019874">
    <property type="entry name" value="RF_methyltr_PrmC"/>
</dbReference>
<evidence type="ECO:0000256" key="2">
    <source>
        <dbReference type="ARBA" id="ARBA00022679"/>
    </source>
</evidence>
<accession>A0A941GRH1</accession>
<feature type="binding site" evidence="4">
    <location>
        <position position="204"/>
    </location>
    <ligand>
        <name>S-adenosyl-L-methionine</name>
        <dbReference type="ChEBI" id="CHEBI:59789"/>
    </ligand>
</feature>
<evidence type="ECO:0000256" key="4">
    <source>
        <dbReference type="HAMAP-Rule" id="MF_02126"/>
    </source>
</evidence>
<sequence>MSHQIAEEELYLWRCEAIASAKAAGVLPAEVDWLLHAAAGVDTLSLRLLSGQGRSPIQLKQSLSAINKLWGRRLVERLPLQYLVGYTHWRHFTLKVTPAVLIPRPETECLIDLVLQAVKESSGQDLSSGNWVDLGTGSGAIALGLAEIFTYARVYGVDSRGDALEIARENAIIASLAERIAFYQGSWWEPLEFLQGKVSGMVSNPPYIPTATIPTLQIEVAKHEPLLALDGGKDGLEHIRYLIQTAPDYLVSGGIWLIEMMAGQAEKVALLLEEQGSYRQIQIFSDLAGIARFALAYRC</sequence>
<comment type="function">
    <text evidence="4">Methylates the class 1 translation termination release factors RF1/PrfA and RF2/PrfB on the glutamine residue of the universally conserved GGQ motif.</text>
</comment>
<dbReference type="GO" id="GO:0032259">
    <property type="term" value="P:methylation"/>
    <property type="evidence" value="ECO:0007669"/>
    <property type="project" value="UniProtKB-KW"/>
</dbReference>
<dbReference type="NCBIfam" id="TIGR03534">
    <property type="entry name" value="RF_mod_PrmC"/>
    <property type="match status" value="1"/>
</dbReference>